<feature type="compositionally biased region" description="Basic residues" evidence="2">
    <location>
        <begin position="794"/>
        <end position="809"/>
    </location>
</feature>
<feature type="compositionally biased region" description="Basic residues" evidence="2">
    <location>
        <begin position="141"/>
        <end position="150"/>
    </location>
</feature>
<feature type="compositionally biased region" description="Low complexity" evidence="2">
    <location>
        <begin position="47"/>
        <end position="68"/>
    </location>
</feature>
<feature type="region of interest" description="Disordered" evidence="2">
    <location>
        <begin position="30"/>
        <end position="87"/>
    </location>
</feature>
<dbReference type="Proteomes" id="UP000190831">
    <property type="component" value="Chromosome F"/>
</dbReference>
<dbReference type="AlphaFoldDB" id="A0A1G4MF47"/>
<name>A0A1G4MF47_LACFM</name>
<feature type="compositionally biased region" description="Polar residues" evidence="2">
    <location>
        <begin position="771"/>
        <end position="783"/>
    </location>
</feature>
<reference evidence="4" key="1">
    <citation type="submission" date="2016-03" db="EMBL/GenBank/DDBJ databases">
        <authorList>
            <person name="Devillers H."/>
        </authorList>
    </citation>
    <scope>NUCLEOTIDE SEQUENCE [LARGE SCALE GENOMIC DNA]</scope>
</reference>
<evidence type="ECO:0000256" key="1">
    <source>
        <dbReference type="SAM" id="Coils"/>
    </source>
</evidence>
<feature type="region of interest" description="Disordered" evidence="2">
    <location>
        <begin position="294"/>
        <end position="415"/>
    </location>
</feature>
<feature type="compositionally biased region" description="Basic and acidic residues" evidence="2">
    <location>
        <begin position="607"/>
        <end position="618"/>
    </location>
</feature>
<organism evidence="3 4">
    <name type="scientific">Lachancea fermentati</name>
    <name type="common">Zygosaccharomyces fermentati</name>
    <dbReference type="NCBI Taxonomy" id="4955"/>
    <lineage>
        <taxon>Eukaryota</taxon>
        <taxon>Fungi</taxon>
        <taxon>Dikarya</taxon>
        <taxon>Ascomycota</taxon>
        <taxon>Saccharomycotina</taxon>
        <taxon>Saccharomycetes</taxon>
        <taxon>Saccharomycetales</taxon>
        <taxon>Saccharomycetaceae</taxon>
        <taxon>Lachancea</taxon>
    </lineage>
</organism>
<feature type="compositionally biased region" description="Polar residues" evidence="2">
    <location>
        <begin position="151"/>
        <end position="160"/>
    </location>
</feature>
<gene>
    <name evidence="3" type="ORF">LAFE_0F07448G</name>
</gene>
<dbReference type="STRING" id="4955.A0A1G4MF47"/>
<evidence type="ECO:0000313" key="3">
    <source>
        <dbReference type="EMBL" id="SCW02484.1"/>
    </source>
</evidence>
<evidence type="ECO:0000256" key="2">
    <source>
        <dbReference type="SAM" id="MobiDB-lite"/>
    </source>
</evidence>
<dbReference type="OMA" id="FNDSYLD"/>
<dbReference type="EMBL" id="LT598490">
    <property type="protein sequence ID" value="SCW02484.1"/>
    <property type="molecule type" value="Genomic_DNA"/>
</dbReference>
<sequence length="809" mass="88012">MFHSRKSRESRSIDSGALAAASAIGKALDASGTKVNAERLPRYNSFSRSNSMIRTTSMSSRSGSLRSNKNGARSSSLQLGTSRNKNRESIIDESEFFDAEDTFHAFGGAPAPSRRATMKKYVPGPNGLVAVEVPIIENAHQKKRGSKIRRSTSMTSGMQVRNNSLGRKSSSGSLTSNSSQKGGQVRRTSMETQKRHTIDVQKGTKPLVEQFVKEETDEQLEEEKKEAIKPIVIPPSPGKQDTTFKRFGRNEDVIEKQHEVNELLEKAVGIENEIITEEQELQTQSAPVVLINPPEQEFKEEKSKPVSQGTDSKTPDDINAMESVSEKTTAVPGDVDISPELASTEIPAIEVITDDTTPVEDLSGTANDSVKSGEINANNSETTTSTKSELSMPGISKPNVAKEQGGKIDKKLNSGSSMAQYIRSANQYLNKGHENVTNAHSKESLPANDIPELGTKKEQVAKPAPLQKVPSPMKSALKKTNSRTSTSSHYNDRGNSKANEAYLSLATAENTRLNAQLTGDPPSRRSSVRKARPTSMMTQNITDNGGPGQPRTKHLSMQPSMQQMQPPARSKKRPDTSRVVAGSGEATSRKSSKHSQSTDNILYPKESPAKRSSFEKQRPQQSHLGFKKLSLREDVTDIMYEQSSLNNRFHGNDPQTPTKKQEPPPQTSQQALQSISGGAWKSRFHDSDSEEEGGPFSSGGSGSTQPSSTGGAFLFKSKHSDVKLAPPQPHFSQGSSSAPASKHSTPNKKISQMSLRTSSSVSELGPPKASNKVTSRYFSETLPTPQPISEPKKKNGFGKKLKKIFGRKK</sequence>
<keyword evidence="1" id="KW-0175">Coiled coil</keyword>
<feature type="coiled-coil region" evidence="1">
    <location>
        <begin position="253"/>
        <end position="280"/>
    </location>
</feature>
<proteinExistence type="predicted"/>
<feature type="region of interest" description="Disordered" evidence="2">
    <location>
        <begin position="140"/>
        <end position="197"/>
    </location>
</feature>
<accession>A0A1G4MF47</accession>
<feature type="compositionally biased region" description="Polar residues" evidence="2">
    <location>
        <begin position="507"/>
        <end position="517"/>
    </location>
</feature>
<feature type="compositionally biased region" description="Low complexity" evidence="2">
    <location>
        <begin position="556"/>
        <end position="567"/>
    </location>
</feature>
<protein>
    <submittedName>
        <fullName evidence="3">LAFE_0F07448g1_1</fullName>
    </submittedName>
</protein>
<keyword evidence="4" id="KW-1185">Reference proteome</keyword>
<feature type="compositionally biased region" description="Low complexity" evidence="2">
    <location>
        <begin position="161"/>
        <end position="179"/>
    </location>
</feature>
<feature type="compositionally biased region" description="Polar residues" evidence="2">
    <location>
        <begin position="364"/>
        <end position="379"/>
    </location>
</feature>
<evidence type="ECO:0000313" key="4">
    <source>
        <dbReference type="Proteomes" id="UP000190831"/>
    </source>
</evidence>
<feature type="compositionally biased region" description="Basic and acidic residues" evidence="2">
    <location>
        <begin position="188"/>
        <end position="197"/>
    </location>
</feature>
<dbReference type="OrthoDB" id="4085524at2759"/>
<feature type="compositionally biased region" description="Low complexity" evidence="2">
    <location>
        <begin position="380"/>
        <end position="391"/>
    </location>
</feature>
<feature type="compositionally biased region" description="Polar residues" evidence="2">
    <location>
        <begin position="730"/>
        <end position="762"/>
    </location>
</feature>
<feature type="region of interest" description="Disordered" evidence="2">
    <location>
        <begin position="432"/>
        <end position="809"/>
    </location>
</feature>
<feature type="region of interest" description="Disordered" evidence="2">
    <location>
        <begin position="221"/>
        <end position="244"/>
    </location>
</feature>
<feature type="compositionally biased region" description="Polar residues" evidence="2">
    <location>
        <begin position="69"/>
        <end position="83"/>
    </location>
</feature>